<gene>
    <name evidence="1" type="ORF">DEO72_LG5g1004</name>
</gene>
<organism evidence="1 2">
    <name type="scientific">Vigna unguiculata</name>
    <name type="common">Cowpea</name>
    <dbReference type="NCBI Taxonomy" id="3917"/>
    <lineage>
        <taxon>Eukaryota</taxon>
        <taxon>Viridiplantae</taxon>
        <taxon>Streptophyta</taxon>
        <taxon>Embryophyta</taxon>
        <taxon>Tracheophyta</taxon>
        <taxon>Spermatophyta</taxon>
        <taxon>Magnoliopsida</taxon>
        <taxon>eudicotyledons</taxon>
        <taxon>Gunneridae</taxon>
        <taxon>Pentapetalae</taxon>
        <taxon>rosids</taxon>
        <taxon>fabids</taxon>
        <taxon>Fabales</taxon>
        <taxon>Fabaceae</taxon>
        <taxon>Papilionoideae</taxon>
        <taxon>50 kb inversion clade</taxon>
        <taxon>NPAAA clade</taxon>
        <taxon>indigoferoid/millettioid clade</taxon>
        <taxon>Phaseoleae</taxon>
        <taxon>Vigna</taxon>
    </lineage>
</organism>
<reference evidence="1 2" key="1">
    <citation type="submission" date="2019-04" db="EMBL/GenBank/DDBJ databases">
        <title>An improved genome assembly and genetic linkage map for asparagus bean, Vigna unguiculata ssp. sesquipedialis.</title>
        <authorList>
            <person name="Xia Q."/>
            <person name="Zhang R."/>
            <person name="Dong Y."/>
        </authorList>
    </citation>
    <scope>NUCLEOTIDE SEQUENCE [LARGE SCALE GENOMIC DNA]</scope>
    <source>
        <tissue evidence="1">Leaf</tissue>
    </source>
</reference>
<proteinExistence type="predicted"/>
<keyword evidence="2" id="KW-1185">Reference proteome</keyword>
<dbReference type="Proteomes" id="UP000501690">
    <property type="component" value="Linkage Group LG5"/>
</dbReference>
<accession>A0A4D6LWA1</accession>
<dbReference type="EMBL" id="CP039349">
    <property type="protein sequence ID" value="QCD92935.1"/>
    <property type="molecule type" value="Genomic_DNA"/>
</dbReference>
<sequence>MGRGGRKSQNHKCRVRKIGILGYKSGEMEPERKLGTYLSSRWSWTLFSRCCHQRGGCHGEGEAGMASGALGGGEVIAEKSRVEERDAIAECVSVREDEEK</sequence>
<dbReference type="AlphaFoldDB" id="A0A4D6LWA1"/>
<name>A0A4D6LWA1_VIGUN</name>
<evidence type="ECO:0000313" key="1">
    <source>
        <dbReference type="EMBL" id="QCD92935.1"/>
    </source>
</evidence>
<protein>
    <submittedName>
        <fullName evidence="1">Uncharacterized protein</fullName>
    </submittedName>
</protein>
<evidence type="ECO:0000313" key="2">
    <source>
        <dbReference type="Proteomes" id="UP000501690"/>
    </source>
</evidence>